<dbReference type="RefSeq" id="WP_121085327.1">
    <property type="nucleotide sequence ID" value="NZ_RBZU01000003.1"/>
</dbReference>
<evidence type="ECO:0008006" key="3">
    <source>
        <dbReference type="Google" id="ProtNLM"/>
    </source>
</evidence>
<dbReference type="InterPro" id="IPR036390">
    <property type="entry name" value="WH_DNA-bd_sf"/>
</dbReference>
<protein>
    <recommendedName>
        <fullName evidence="3">MarR family transcriptional regulator</fullName>
    </recommendedName>
</protein>
<sequence length="106" mass="11959">MPGKTQTAILEHLESAGEQSTEQIAQFLGVQRNRASCVLLGMEKTAAIIRVREEGKGTSKVIFWRHATEEEILNPPKQVKPEFPANWPRVDWLVAGCMDRMVRRSA</sequence>
<gene>
    <name evidence="1" type="ORF">D7S86_08245</name>
</gene>
<name>A0A494Y292_9BURK</name>
<dbReference type="AlphaFoldDB" id="A0A494Y292"/>
<reference evidence="1 2" key="1">
    <citation type="submission" date="2018-10" db="EMBL/GenBank/DDBJ databases">
        <title>Robbsia sp. DHC34, isolated from soil.</title>
        <authorList>
            <person name="Gao Z.-H."/>
            <person name="Qiu L.-H."/>
        </authorList>
    </citation>
    <scope>NUCLEOTIDE SEQUENCE [LARGE SCALE GENOMIC DNA]</scope>
    <source>
        <strain evidence="1 2">DHC34</strain>
    </source>
</reference>
<dbReference type="Proteomes" id="UP000270342">
    <property type="component" value="Unassembled WGS sequence"/>
</dbReference>
<comment type="caution">
    <text evidence="1">The sequence shown here is derived from an EMBL/GenBank/DDBJ whole genome shotgun (WGS) entry which is preliminary data.</text>
</comment>
<evidence type="ECO:0000313" key="2">
    <source>
        <dbReference type="Proteomes" id="UP000270342"/>
    </source>
</evidence>
<evidence type="ECO:0000313" key="1">
    <source>
        <dbReference type="EMBL" id="RKP56379.1"/>
    </source>
</evidence>
<keyword evidence="2" id="KW-1185">Reference proteome</keyword>
<proteinExistence type="predicted"/>
<dbReference type="SUPFAM" id="SSF46785">
    <property type="entry name" value="Winged helix' DNA-binding domain"/>
    <property type="match status" value="1"/>
</dbReference>
<organism evidence="1 2">
    <name type="scientific">Pararobbsia silviterrae</name>
    <dbReference type="NCBI Taxonomy" id="1792498"/>
    <lineage>
        <taxon>Bacteria</taxon>
        <taxon>Pseudomonadati</taxon>
        <taxon>Pseudomonadota</taxon>
        <taxon>Betaproteobacteria</taxon>
        <taxon>Burkholderiales</taxon>
        <taxon>Burkholderiaceae</taxon>
        <taxon>Pararobbsia</taxon>
    </lineage>
</organism>
<dbReference type="EMBL" id="RBZU01000003">
    <property type="protein sequence ID" value="RKP56379.1"/>
    <property type="molecule type" value="Genomic_DNA"/>
</dbReference>
<accession>A0A494Y292</accession>
<dbReference type="Gene3D" id="1.10.10.10">
    <property type="entry name" value="Winged helix-like DNA-binding domain superfamily/Winged helix DNA-binding domain"/>
    <property type="match status" value="1"/>
</dbReference>
<dbReference type="InterPro" id="IPR036388">
    <property type="entry name" value="WH-like_DNA-bd_sf"/>
</dbReference>